<protein>
    <submittedName>
        <fullName evidence="2">Type IX secretion system membrane protein PorP/SprF</fullName>
    </submittedName>
</protein>
<dbReference type="InterPro" id="IPR019861">
    <property type="entry name" value="PorP/SprF_Bacteroidetes"/>
</dbReference>
<evidence type="ECO:0000313" key="3">
    <source>
        <dbReference type="Proteomes" id="UP001232001"/>
    </source>
</evidence>
<keyword evidence="1" id="KW-0732">Signal</keyword>
<accession>A0ABY8L553</accession>
<name>A0ABY8L553_9FLAO</name>
<reference evidence="2 3" key="1">
    <citation type="submission" date="2023-04" db="EMBL/GenBank/DDBJ databases">
        <title>Tenacibaculum tangerinum sp. nov., isolated from sea tidal flat of South Korea.</title>
        <authorList>
            <person name="Lee S.H."/>
            <person name="Kim J.-J."/>
        </authorList>
    </citation>
    <scope>NUCLEOTIDE SEQUENCE [LARGE SCALE GENOMIC DNA]</scope>
    <source>
        <strain evidence="2 3">GRR-S3-23</strain>
    </source>
</reference>
<dbReference type="EMBL" id="CP122539">
    <property type="protein sequence ID" value="WGH75483.1"/>
    <property type="molecule type" value="Genomic_DNA"/>
</dbReference>
<keyword evidence="3" id="KW-1185">Reference proteome</keyword>
<dbReference type="Proteomes" id="UP001232001">
    <property type="component" value="Chromosome"/>
</dbReference>
<feature type="signal peptide" evidence="1">
    <location>
        <begin position="1"/>
        <end position="28"/>
    </location>
</feature>
<feature type="chain" id="PRO_5046448235" evidence="1">
    <location>
        <begin position="29"/>
        <end position="316"/>
    </location>
</feature>
<dbReference type="Pfam" id="PF11751">
    <property type="entry name" value="PorP_SprF"/>
    <property type="match status" value="1"/>
</dbReference>
<dbReference type="RefSeq" id="WP_279651357.1">
    <property type="nucleotide sequence ID" value="NZ_CP122539.1"/>
</dbReference>
<organism evidence="2 3">
    <name type="scientific">Tenacibaculum tangerinum</name>
    <dbReference type="NCBI Taxonomy" id="3038772"/>
    <lineage>
        <taxon>Bacteria</taxon>
        <taxon>Pseudomonadati</taxon>
        <taxon>Bacteroidota</taxon>
        <taxon>Flavobacteriia</taxon>
        <taxon>Flavobacteriales</taxon>
        <taxon>Flavobacteriaceae</taxon>
        <taxon>Tenacibaculum</taxon>
    </lineage>
</organism>
<dbReference type="NCBIfam" id="TIGR03519">
    <property type="entry name" value="T9SS_PorP_fam"/>
    <property type="match status" value="1"/>
</dbReference>
<sequence length="316" mass="35629">MNKITKYMHIVVCPILLFLFLGTNHVEAQQDSQYTQYMYATNIINPAYVGSRDMWSITSQYRAQWTGLEGAPKTINLTVNGPLSSRYDNMGIGLDIIHETIGPSVESNLVADYSYKVKLNQYISLAFGVKAGLKLINIDYTKLDIYDTTDPSFQYNINNRLGAVIGAGLYLYDDLWYAGVSVPDFLTTDYYDDTTVSTARERMTYYAMGGYVFYINDDLKFKPAFLAKMTSGAPIVADISANFLFNEKFTLGASYRFGLAVSAITGFQVNDNFLIGYSYDLDTTNLGNYNGGSHGIFLRYDFESKRSVRLLTPRFF</sequence>
<proteinExistence type="predicted"/>
<gene>
    <name evidence="2" type="ORF">P8625_15670</name>
</gene>
<evidence type="ECO:0000313" key="2">
    <source>
        <dbReference type="EMBL" id="WGH75483.1"/>
    </source>
</evidence>
<evidence type="ECO:0000256" key="1">
    <source>
        <dbReference type="SAM" id="SignalP"/>
    </source>
</evidence>